<evidence type="ECO:0000313" key="1">
    <source>
        <dbReference type="EMBL" id="NYG36704.1"/>
    </source>
</evidence>
<gene>
    <name evidence="1" type="ORF">BJY28_001173</name>
</gene>
<dbReference type="AlphaFoldDB" id="A0A852X8Q4"/>
<keyword evidence="2" id="KW-1185">Reference proteome</keyword>
<dbReference type="Proteomes" id="UP000592181">
    <property type="component" value="Unassembled WGS sequence"/>
</dbReference>
<sequence length="32" mass="3413">MVEPQVRVELTVVLAVGQRQGEGGAEVSMTLE</sequence>
<dbReference type="EMBL" id="JACBZX010000001">
    <property type="protein sequence ID" value="NYG36704.1"/>
    <property type="molecule type" value="Genomic_DNA"/>
</dbReference>
<organism evidence="1 2">
    <name type="scientific">Janibacter alkaliphilus</name>
    <dbReference type="NCBI Taxonomy" id="1069963"/>
    <lineage>
        <taxon>Bacteria</taxon>
        <taxon>Bacillati</taxon>
        <taxon>Actinomycetota</taxon>
        <taxon>Actinomycetes</taxon>
        <taxon>Micrococcales</taxon>
        <taxon>Intrasporangiaceae</taxon>
        <taxon>Janibacter</taxon>
    </lineage>
</organism>
<name>A0A852X8Q4_9MICO</name>
<evidence type="ECO:0000313" key="2">
    <source>
        <dbReference type="Proteomes" id="UP000592181"/>
    </source>
</evidence>
<comment type="caution">
    <text evidence="1">The sequence shown here is derived from an EMBL/GenBank/DDBJ whole genome shotgun (WGS) entry which is preliminary data.</text>
</comment>
<proteinExistence type="predicted"/>
<protein>
    <submittedName>
        <fullName evidence="1">Uncharacterized protein</fullName>
    </submittedName>
</protein>
<accession>A0A852X8Q4</accession>
<reference evidence="1 2" key="1">
    <citation type="submission" date="2020-07" db="EMBL/GenBank/DDBJ databases">
        <title>Sequencing the genomes of 1000 actinobacteria strains.</title>
        <authorList>
            <person name="Klenk H.-P."/>
        </authorList>
    </citation>
    <scope>NUCLEOTIDE SEQUENCE [LARGE SCALE GENOMIC DNA]</scope>
    <source>
        <strain evidence="1 2">DSM 24723</strain>
    </source>
</reference>